<accession>A0A915PZW5</accession>
<organism evidence="2 3">
    <name type="scientific">Setaria digitata</name>
    <dbReference type="NCBI Taxonomy" id="48799"/>
    <lineage>
        <taxon>Eukaryota</taxon>
        <taxon>Metazoa</taxon>
        <taxon>Ecdysozoa</taxon>
        <taxon>Nematoda</taxon>
        <taxon>Chromadorea</taxon>
        <taxon>Rhabditida</taxon>
        <taxon>Spirurina</taxon>
        <taxon>Spiruromorpha</taxon>
        <taxon>Filarioidea</taxon>
        <taxon>Setariidae</taxon>
        <taxon>Setaria</taxon>
    </lineage>
</organism>
<feature type="domain" description="DUF7808" evidence="1">
    <location>
        <begin position="17"/>
        <end position="54"/>
    </location>
</feature>
<evidence type="ECO:0000313" key="3">
    <source>
        <dbReference type="WBParaSite" id="sdigi.contig66.g3443.t1"/>
    </source>
</evidence>
<dbReference type="InterPro" id="IPR056710">
    <property type="entry name" value="DUF7808"/>
</dbReference>
<evidence type="ECO:0000259" key="1">
    <source>
        <dbReference type="Pfam" id="PF25096"/>
    </source>
</evidence>
<sequence>MPLPVFTVIFSALMPTRYVWRSGRCLNSTATFYFGCKFDEPFRKKYPSDGEVFKILKTRRKI</sequence>
<proteinExistence type="predicted"/>
<evidence type="ECO:0000313" key="2">
    <source>
        <dbReference type="Proteomes" id="UP000887581"/>
    </source>
</evidence>
<name>A0A915PZW5_9BILA</name>
<keyword evidence="2" id="KW-1185">Reference proteome</keyword>
<dbReference type="Pfam" id="PF25096">
    <property type="entry name" value="DUF7808"/>
    <property type="match status" value="1"/>
</dbReference>
<reference evidence="3" key="1">
    <citation type="submission" date="2022-11" db="UniProtKB">
        <authorList>
            <consortium name="WormBaseParasite"/>
        </authorList>
    </citation>
    <scope>IDENTIFICATION</scope>
</reference>
<dbReference type="Proteomes" id="UP000887581">
    <property type="component" value="Unplaced"/>
</dbReference>
<dbReference type="AlphaFoldDB" id="A0A915PZW5"/>
<protein>
    <recommendedName>
        <fullName evidence="1">DUF7808 domain-containing protein</fullName>
    </recommendedName>
</protein>
<dbReference type="WBParaSite" id="sdigi.contig66.g3443.t1">
    <property type="protein sequence ID" value="sdigi.contig66.g3443.t1"/>
    <property type="gene ID" value="sdigi.contig66.g3443"/>
</dbReference>